<dbReference type="STRING" id="112498.A0A2D3V6W8"/>
<gene>
    <name evidence="3" type="ORF">RCC_10885</name>
</gene>
<dbReference type="InterPro" id="IPR002347">
    <property type="entry name" value="SDR_fam"/>
</dbReference>
<dbReference type="PRINTS" id="PR00081">
    <property type="entry name" value="GDHRDH"/>
</dbReference>
<dbReference type="Pfam" id="PF00106">
    <property type="entry name" value="adh_short"/>
    <property type="match status" value="1"/>
</dbReference>
<accession>A0A2D3V6W8</accession>
<dbReference type="Proteomes" id="UP000225277">
    <property type="component" value="Unassembled WGS sequence"/>
</dbReference>
<dbReference type="RefSeq" id="XP_023631879.1">
    <property type="nucleotide sequence ID" value="XM_023776111.1"/>
</dbReference>
<dbReference type="PANTHER" id="PTHR24320:SF154">
    <property type="entry name" value="OXIDOREDUCTASE, SHORT-CHAIN DEHYDROGENASE_REDUCTASE FAMILY (AFU_ORTHOLOGUE AFUA_2G04560)"/>
    <property type="match status" value="1"/>
</dbReference>
<evidence type="ECO:0000256" key="2">
    <source>
        <dbReference type="ARBA" id="ARBA00023002"/>
    </source>
</evidence>
<comment type="similarity">
    <text evidence="1">Belongs to the short-chain dehydrogenases/reductases (SDR) family.</text>
</comment>
<evidence type="ECO:0000256" key="1">
    <source>
        <dbReference type="ARBA" id="ARBA00006484"/>
    </source>
</evidence>
<keyword evidence="2" id="KW-0560">Oxidoreductase</keyword>
<organism evidence="3 4">
    <name type="scientific">Ramularia collo-cygni</name>
    <dbReference type="NCBI Taxonomy" id="112498"/>
    <lineage>
        <taxon>Eukaryota</taxon>
        <taxon>Fungi</taxon>
        <taxon>Dikarya</taxon>
        <taxon>Ascomycota</taxon>
        <taxon>Pezizomycotina</taxon>
        <taxon>Dothideomycetes</taxon>
        <taxon>Dothideomycetidae</taxon>
        <taxon>Mycosphaerellales</taxon>
        <taxon>Mycosphaerellaceae</taxon>
        <taxon>Ramularia</taxon>
    </lineage>
</organism>
<dbReference type="EMBL" id="FJUY01000025">
    <property type="protein sequence ID" value="CZT25156.1"/>
    <property type="molecule type" value="Genomic_DNA"/>
</dbReference>
<name>A0A2D3V6W8_9PEZI</name>
<dbReference type="OrthoDB" id="191139at2759"/>
<dbReference type="Gene3D" id="3.40.50.720">
    <property type="entry name" value="NAD(P)-binding Rossmann-like Domain"/>
    <property type="match status" value="1"/>
</dbReference>
<reference evidence="3 4" key="1">
    <citation type="submission" date="2016-03" db="EMBL/GenBank/DDBJ databases">
        <authorList>
            <person name="Ploux O."/>
        </authorList>
    </citation>
    <scope>NUCLEOTIDE SEQUENCE [LARGE SCALE GENOMIC DNA]</scope>
    <source>
        <strain evidence="3 4">URUG2</strain>
    </source>
</reference>
<dbReference type="InterPro" id="IPR036291">
    <property type="entry name" value="NAD(P)-bd_dom_sf"/>
</dbReference>
<dbReference type="GeneID" id="35605920"/>
<evidence type="ECO:0000313" key="3">
    <source>
        <dbReference type="EMBL" id="CZT25156.1"/>
    </source>
</evidence>
<dbReference type="SUPFAM" id="SSF51735">
    <property type="entry name" value="NAD(P)-binding Rossmann-fold domains"/>
    <property type="match status" value="1"/>
</dbReference>
<protein>
    <submittedName>
        <fullName evidence="3">Related to oxidoreductase, short-chain dehydrogenase/reductase family</fullName>
    </submittedName>
</protein>
<sequence>MATTTFDPAKDIPNLKGKVLIITGGTAGIGRATVLSFAAHQPAHIIFTGRSQPSAEAVISESSSEHPSVPVTFIKCDLASLSSIQTAARQIVSKVTRIDILIANAGVMALPQALTEDGYEIQFCTNFLGHALLVKLLTPLMQTTARIHGDVRIVWDSSIVYMIHPLGGIQFDTLQTIQADMSPTSGNWIRYSQSKLANLLYARAFAKHHPEITSVAIHPGIAYTGLIESLSWAERIFVKATTFWMAVPPDQCAYNQQWAATAPLGGGIMQVESGRYYEPVGRKAWLLRRAGDDGLAEKLWEWTQEELKPFELAAS</sequence>
<proteinExistence type="inferred from homology"/>
<dbReference type="GO" id="GO:0016491">
    <property type="term" value="F:oxidoreductase activity"/>
    <property type="evidence" value="ECO:0007669"/>
    <property type="project" value="UniProtKB-KW"/>
</dbReference>
<evidence type="ECO:0000313" key="4">
    <source>
        <dbReference type="Proteomes" id="UP000225277"/>
    </source>
</evidence>
<keyword evidence="4" id="KW-1185">Reference proteome</keyword>
<dbReference type="AlphaFoldDB" id="A0A2D3V6W8"/>
<dbReference type="PANTHER" id="PTHR24320">
    <property type="entry name" value="RETINOL DEHYDROGENASE"/>
    <property type="match status" value="1"/>
</dbReference>